<protein>
    <submittedName>
        <fullName evidence="4">Arginine succinyltransferase</fullName>
    </submittedName>
</protein>
<proteinExistence type="predicted"/>
<organism evidence="4 5">
    <name type="scientific">Vogesella indigofera</name>
    <name type="common">Pseudomonas indigofera</name>
    <dbReference type="NCBI Taxonomy" id="45465"/>
    <lineage>
        <taxon>Bacteria</taxon>
        <taxon>Pseudomonadati</taxon>
        <taxon>Pseudomonadota</taxon>
        <taxon>Betaproteobacteria</taxon>
        <taxon>Neisseriales</taxon>
        <taxon>Chromobacteriaceae</taxon>
        <taxon>Vogesella</taxon>
    </lineage>
</organism>
<dbReference type="Proteomes" id="UP000279384">
    <property type="component" value="Unassembled WGS sequence"/>
</dbReference>
<dbReference type="NCBIfam" id="TIGR03245">
    <property type="entry name" value="arg_AOST_alph"/>
    <property type="match status" value="1"/>
</dbReference>
<keyword evidence="1" id="KW-0056">Arginine metabolism</keyword>
<dbReference type="NCBIfam" id="TIGR03243">
    <property type="entry name" value="arg_catab_AOST"/>
    <property type="match status" value="1"/>
</dbReference>
<name>A0A495B7X2_VOGIN</name>
<comment type="caution">
    <text evidence="4">The sequence shown here is derived from an EMBL/GenBank/DDBJ whole genome shotgun (WGS) entry which is preliminary data.</text>
</comment>
<reference evidence="4 5" key="1">
    <citation type="submission" date="2018-10" db="EMBL/GenBank/DDBJ databases">
        <title>Genomic Encyclopedia of Type Strains, Phase IV (KMG-IV): sequencing the most valuable type-strain genomes for metagenomic binning, comparative biology and taxonomic classification.</title>
        <authorList>
            <person name="Goeker M."/>
        </authorList>
    </citation>
    <scope>NUCLEOTIDE SEQUENCE [LARGE SCALE GENOMIC DNA]</scope>
    <source>
        <strain evidence="4 5">DSM 3303</strain>
    </source>
</reference>
<dbReference type="SUPFAM" id="SSF55729">
    <property type="entry name" value="Acyl-CoA N-acyltransferases (Nat)"/>
    <property type="match status" value="1"/>
</dbReference>
<evidence type="ECO:0000313" key="5">
    <source>
        <dbReference type="Proteomes" id="UP000279384"/>
    </source>
</evidence>
<sequence>MLIVRPVRISDLPVIETMAVDSGIGVTSLPNNREKLYEKIQTSLGAFEHEAVAGTGREYYMFVLEDDGQVVGTASISASAGFEEPFYSYRSETMVHASRALKVNNRIHVLNMCHDLTGMVQLCGFYCMPNLSLRALELLSRARLLYMAAARERFGRRILVEMQGILDANAQSPFWDAIGRRFFNMDFPQVEQAFAQRSKTFIAELMPTYPIYVPLLPDQAQNAIGQIHPDFERPFNILSREGFEADNYIDIFDGGAVLTAEVDQLFSMRQQLRAQVEVAPVLPEGAEEMVISNHRSDQFALAQAHASLVDDVLFITPDTARALSLASGQIACVAPLLQAEQGRVAA</sequence>
<evidence type="ECO:0000256" key="2">
    <source>
        <dbReference type="ARBA" id="ARBA00022679"/>
    </source>
</evidence>
<dbReference type="GO" id="GO:0008791">
    <property type="term" value="F:arginine N-succinyltransferase activity"/>
    <property type="evidence" value="ECO:0007669"/>
    <property type="project" value="InterPro"/>
</dbReference>
<dbReference type="InterPro" id="IPR016181">
    <property type="entry name" value="Acyl_CoA_acyltransferase"/>
</dbReference>
<dbReference type="AlphaFoldDB" id="A0A495B7X2"/>
<dbReference type="GO" id="GO:0006527">
    <property type="term" value="P:L-arginine catabolic process"/>
    <property type="evidence" value="ECO:0007669"/>
    <property type="project" value="InterPro"/>
</dbReference>
<accession>A0A495B7X2</accession>
<dbReference type="Pfam" id="PF04958">
    <property type="entry name" value="AstA"/>
    <property type="match status" value="1"/>
</dbReference>
<dbReference type="InterPro" id="IPR007041">
    <property type="entry name" value="Arg_succinylTrfase_AstA/AruG"/>
</dbReference>
<dbReference type="RefSeq" id="WP_047967111.1">
    <property type="nucleotide sequence ID" value="NZ_RBID01000016.1"/>
</dbReference>
<evidence type="ECO:0000313" key="4">
    <source>
        <dbReference type="EMBL" id="RKQ57066.1"/>
    </source>
</evidence>
<dbReference type="InterPro" id="IPR017651">
    <property type="entry name" value="Arg/Orn_succinylTfrase_asu"/>
</dbReference>
<keyword evidence="3" id="KW-0012">Acyltransferase</keyword>
<dbReference type="PANTHER" id="PTHR30420:SF1">
    <property type="entry name" value="ARGININE N-SUCCINYLTRANSFERASE"/>
    <property type="match status" value="1"/>
</dbReference>
<gene>
    <name evidence="4" type="ORF">C8E02_2523</name>
</gene>
<evidence type="ECO:0000256" key="1">
    <source>
        <dbReference type="ARBA" id="ARBA00022503"/>
    </source>
</evidence>
<dbReference type="PANTHER" id="PTHR30420">
    <property type="entry name" value="N-SUCCINYLARGININE DIHYDROLASE"/>
    <property type="match status" value="1"/>
</dbReference>
<dbReference type="EMBL" id="RBID01000016">
    <property type="protein sequence ID" value="RKQ57066.1"/>
    <property type="molecule type" value="Genomic_DNA"/>
</dbReference>
<keyword evidence="2 4" id="KW-0808">Transferase</keyword>
<evidence type="ECO:0000256" key="3">
    <source>
        <dbReference type="ARBA" id="ARBA00023315"/>
    </source>
</evidence>